<dbReference type="Pfam" id="PF02624">
    <property type="entry name" value="YcaO"/>
    <property type="match status" value="1"/>
</dbReference>
<dbReference type="Pfam" id="PF18381">
    <property type="entry name" value="YcaO_C"/>
    <property type="match status" value="1"/>
</dbReference>
<keyword evidence="2" id="KW-0687">Ribonucleoprotein</keyword>
<proteinExistence type="predicted"/>
<feature type="domain" description="YcaO" evidence="1">
    <location>
        <begin position="61"/>
        <end position="422"/>
    </location>
</feature>
<dbReference type="InterPro" id="IPR041080">
    <property type="entry name" value="YcaO_C"/>
</dbReference>
<dbReference type="NCBIfam" id="TIGR00702">
    <property type="entry name" value="YcaO-type kinase domain"/>
    <property type="match status" value="1"/>
</dbReference>
<dbReference type="GO" id="GO:0016740">
    <property type="term" value="F:transferase activity"/>
    <property type="evidence" value="ECO:0007669"/>
    <property type="project" value="UniProtKB-KW"/>
</dbReference>
<dbReference type="AlphaFoldDB" id="A0A3B0WAE9"/>
<accession>A0A3B0WAE9</accession>
<reference evidence="2" key="1">
    <citation type="submission" date="2018-06" db="EMBL/GenBank/DDBJ databases">
        <authorList>
            <person name="Zhirakovskaya E."/>
        </authorList>
    </citation>
    <scope>NUCLEOTIDE SEQUENCE</scope>
</reference>
<keyword evidence="2" id="KW-0808">Transferase</keyword>
<protein>
    <submittedName>
        <fullName evidence="2">Ribosomal protein S12p methylthiotransferase accessory factor YcaO</fullName>
    </submittedName>
</protein>
<dbReference type="PANTHER" id="PTHR37809:SF1">
    <property type="entry name" value="RIBOSOMAL PROTEIN S12 METHYLTHIOTRANSFERASE ACCESSORY FACTOR YCAO"/>
    <property type="match status" value="1"/>
</dbReference>
<dbReference type="Gene3D" id="3.30.1330.230">
    <property type="match status" value="1"/>
</dbReference>
<gene>
    <name evidence="2" type="ORF">MNBD_GAMMA04-1449</name>
</gene>
<dbReference type="PANTHER" id="PTHR37809">
    <property type="entry name" value="RIBOSOMAL PROTEIN S12 METHYLTHIOTRANSFERASE ACCESSORY FACTOR YCAO"/>
    <property type="match status" value="1"/>
</dbReference>
<dbReference type="PROSITE" id="PS51664">
    <property type="entry name" value="YCAO"/>
    <property type="match status" value="1"/>
</dbReference>
<dbReference type="InterPro" id="IPR003776">
    <property type="entry name" value="YcaO-like_dom"/>
</dbReference>
<dbReference type="GO" id="GO:0005840">
    <property type="term" value="C:ribosome"/>
    <property type="evidence" value="ECO:0007669"/>
    <property type="project" value="UniProtKB-KW"/>
</dbReference>
<sequence length="573" mass="64557">MSELTYIKGKDDCLERSIANMQRILKEAGFDIVEASWLNPVTNVFSLHIYDARCPGLFTNGKGTSRKSTLASALGEYLERLSTNYFFSDYWLESKPDEAQGSWLYYPTEKSFSEATFKTCLTKDLWDFYDESSEIEFCDLLSFNDSQNEVRSIAMQQVSNGETAYFPMNLFSNLYASNGLSAGNTAAEAQVQGLSEIFERWVKNKIMRENICLPEVPDEIVQLYPDVVQAMKSLNKEGIALSIRDASLGGQFPVINVTLFEQKTGLCFASFGAHPMFEVALERTLTESLQGRELGNLDGFQMPVFDTFVVAEDENLENHFIDSSGLIHGHFISDNYDHAFVHWDFSGSTEEQWTQLCDKVAEQGCSVYVANYNHYDFEACRIVVPGMSEIYPNSELIESNQNTGRILRESLLDLDQTSDFLGLANLMDELGLSDHQGVASLIGLMPDPKSFWAELKVVELKFWCYLAAQSHENALEMVQDALCFMSPNNPWLLAYRALQYGLEMQLSGEINTYAMACLFGQEVSEQAWLNISGDQALWGEAIGLDIFKSSGRHQALLDIYQQTRAVKAEKMKG</sequence>
<dbReference type="EMBL" id="UOFB01000350">
    <property type="protein sequence ID" value="VAW49390.1"/>
    <property type="molecule type" value="Genomic_DNA"/>
</dbReference>
<name>A0A3B0WAE9_9ZZZZ</name>
<dbReference type="NCBIfam" id="NF040716">
    <property type="entry name" value="YcaO_for_S12"/>
    <property type="match status" value="1"/>
</dbReference>
<evidence type="ECO:0000313" key="2">
    <source>
        <dbReference type="EMBL" id="VAW49390.1"/>
    </source>
</evidence>
<organism evidence="2">
    <name type="scientific">hydrothermal vent metagenome</name>
    <dbReference type="NCBI Taxonomy" id="652676"/>
    <lineage>
        <taxon>unclassified sequences</taxon>
        <taxon>metagenomes</taxon>
        <taxon>ecological metagenomes</taxon>
    </lineage>
</organism>
<dbReference type="Gene3D" id="3.30.160.660">
    <property type="match status" value="1"/>
</dbReference>
<keyword evidence="2" id="KW-0689">Ribosomal protein</keyword>
<dbReference type="Gene3D" id="3.30.40.250">
    <property type="match status" value="1"/>
</dbReference>
<evidence type="ECO:0000259" key="1">
    <source>
        <dbReference type="PROSITE" id="PS51664"/>
    </source>
</evidence>